<sequence>MIAASIHDARGAIVTVGRYPDGETLAANVPAGGGYIEGHFDPEAVYVSNGQAVSFPPRPSPLHGWDWHSMTWAENADLTDAVWAALRAERDQRIEAVEWRLRRSDAERELGLTLSEDRVALLVYIQALRDLPELTTDPTAPIWPVPPQEA</sequence>
<dbReference type="EMBL" id="SAUW01000003">
    <property type="protein sequence ID" value="RWR14261.1"/>
    <property type="molecule type" value="Genomic_DNA"/>
</dbReference>
<accession>A0A443J0X0</accession>
<dbReference type="Proteomes" id="UP000285710">
    <property type="component" value="Unassembled WGS sequence"/>
</dbReference>
<evidence type="ECO:0000313" key="2">
    <source>
        <dbReference type="EMBL" id="RWR14261.1"/>
    </source>
</evidence>
<organism evidence="2 3">
    <name type="scientific">Paenirhodobacter populi</name>
    <dbReference type="NCBI Taxonomy" id="2306993"/>
    <lineage>
        <taxon>Bacteria</taxon>
        <taxon>Pseudomonadati</taxon>
        <taxon>Pseudomonadota</taxon>
        <taxon>Alphaproteobacteria</taxon>
        <taxon>Rhodobacterales</taxon>
        <taxon>Rhodobacter group</taxon>
        <taxon>Paenirhodobacter</taxon>
    </lineage>
</organism>
<dbReference type="Pfam" id="PF16778">
    <property type="entry name" value="Phage_tail_APC"/>
    <property type="match status" value="1"/>
</dbReference>
<comment type="caution">
    <text evidence="2">The sequence shown here is derived from an EMBL/GenBank/DDBJ whole genome shotgun (WGS) entry which is preliminary data.</text>
</comment>
<evidence type="ECO:0000259" key="1">
    <source>
        <dbReference type="Pfam" id="PF16778"/>
    </source>
</evidence>
<protein>
    <recommendedName>
        <fullName evidence="1">Phage tail assembly chaperone-like domain-containing protein</fullName>
    </recommendedName>
</protein>
<proteinExistence type="predicted"/>
<feature type="domain" description="Phage tail assembly chaperone-like" evidence="1">
    <location>
        <begin position="84"/>
        <end position="148"/>
    </location>
</feature>
<reference evidence="2 3" key="2">
    <citation type="submission" date="2019-01" db="EMBL/GenBank/DDBJ databases">
        <authorList>
            <person name="Li Y."/>
        </authorList>
    </citation>
    <scope>NUCLEOTIDE SEQUENCE [LARGE SCALE GENOMIC DNA]</scope>
    <source>
        <strain evidence="2 3">2D-5</strain>
    </source>
</reference>
<reference evidence="2 3" key="1">
    <citation type="submission" date="2019-01" db="EMBL/GenBank/DDBJ databases">
        <title>Sinorhodobacter populi sp. nov. isolated from the symptomatic bark tissue of Populus euramericana canker.</title>
        <authorList>
            <person name="Xu G."/>
        </authorList>
    </citation>
    <scope>NUCLEOTIDE SEQUENCE [LARGE SCALE GENOMIC DNA]</scope>
    <source>
        <strain evidence="2 3">2D-5</strain>
    </source>
</reference>
<evidence type="ECO:0000313" key="3">
    <source>
        <dbReference type="Proteomes" id="UP000285710"/>
    </source>
</evidence>
<dbReference type="AlphaFoldDB" id="A0A443J0X0"/>
<keyword evidence="3" id="KW-1185">Reference proteome</keyword>
<dbReference type="InterPro" id="IPR031893">
    <property type="entry name" value="Phage_tail_APC"/>
</dbReference>
<dbReference type="RefSeq" id="WP_128268835.1">
    <property type="nucleotide sequence ID" value="NZ_SAUW01000003.1"/>
</dbReference>
<gene>
    <name evidence="2" type="ORF">D2T33_03330</name>
</gene>
<name>A0A443J0X0_9RHOB</name>